<dbReference type="InterPro" id="IPR038441">
    <property type="entry name" value="THAP_Znf_sf"/>
</dbReference>
<dbReference type="PANTHER" id="PTHR46600:SF11">
    <property type="entry name" value="THAP DOMAIN-CONTAINING PROTEIN 10"/>
    <property type="match status" value="1"/>
</dbReference>
<dbReference type="SMART" id="SM00980">
    <property type="entry name" value="THAP"/>
    <property type="match status" value="1"/>
</dbReference>
<proteinExistence type="predicted"/>
<evidence type="ECO:0000313" key="8">
    <source>
        <dbReference type="EMBL" id="KAK8782287.1"/>
    </source>
</evidence>
<gene>
    <name evidence="8" type="ORF">V5799_016370</name>
</gene>
<comment type="caution">
    <text evidence="8">The sequence shown here is derived from an EMBL/GenBank/DDBJ whole genome shotgun (WGS) entry which is preliminary data.</text>
</comment>
<protein>
    <recommendedName>
        <fullName evidence="7">THAP-type domain-containing protein</fullName>
    </recommendedName>
</protein>
<dbReference type="GO" id="GO:0008270">
    <property type="term" value="F:zinc ion binding"/>
    <property type="evidence" value="ECO:0007669"/>
    <property type="project" value="UniProtKB-KW"/>
</dbReference>
<sequence length="126" mass="14066">MPPSCIICKTRCQKGSGISLHVFPHNNKDLLQKWLSAIRTPLPKLHIGRRICSRHFEQSCFYSGHTRHFLKPDAVPTIFQKVQSEQVASTSCGAISGLQSLPRTSLQKRKRGISMQEHASPEATSS</sequence>
<evidence type="ECO:0000256" key="3">
    <source>
        <dbReference type="ARBA" id="ARBA00022833"/>
    </source>
</evidence>
<dbReference type="Proteomes" id="UP001321473">
    <property type="component" value="Unassembled WGS sequence"/>
</dbReference>
<dbReference type="AlphaFoldDB" id="A0AAQ4F595"/>
<dbReference type="SMART" id="SM00692">
    <property type="entry name" value="DM3"/>
    <property type="match status" value="1"/>
</dbReference>
<keyword evidence="4 5" id="KW-0238">DNA-binding</keyword>
<dbReference type="Pfam" id="PF05485">
    <property type="entry name" value="THAP"/>
    <property type="match status" value="1"/>
</dbReference>
<dbReference type="PANTHER" id="PTHR46600">
    <property type="entry name" value="THAP DOMAIN-CONTAINING"/>
    <property type="match status" value="1"/>
</dbReference>
<organism evidence="8 9">
    <name type="scientific">Amblyomma americanum</name>
    <name type="common">Lone star tick</name>
    <dbReference type="NCBI Taxonomy" id="6943"/>
    <lineage>
        <taxon>Eukaryota</taxon>
        <taxon>Metazoa</taxon>
        <taxon>Ecdysozoa</taxon>
        <taxon>Arthropoda</taxon>
        <taxon>Chelicerata</taxon>
        <taxon>Arachnida</taxon>
        <taxon>Acari</taxon>
        <taxon>Parasitiformes</taxon>
        <taxon>Ixodida</taxon>
        <taxon>Ixodoidea</taxon>
        <taxon>Ixodidae</taxon>
        <taxon>Amblyomminae</taxon>
        <taxon>Amblyomma</taxon>
    </lineage>
</organism>
<dbReference type="SUPFAM" id="SSF57716">
    <property type="entry name" value="Glucocorticoid receptor-like (DNA-binding domain)"/>
    <property type="match status" value="1"/>
</dbReference>
<evidence type="ECO:0000256" key="5">
    <source>
        <dbReference type="PROSITE-ProRule" id="PRU00309"/>
    </source>
</evidence>
<dbReference type="EMBL" id="JARKHS020006846">
    <property type="protein sequence ID" value="KAK8782287.1"/>
    <property type="molecule type" value="Genomic_DNA"/>
</dbReference>
<dbReference type="Gene3D" id="6.20.210.20">
    <property type="entry name" value="THAP domain"/>
    <property type="match status" value="1"/>
</dbReference>
<evidence type="ECO:0000256" key="2">
    <source>
        <dbReference type="ARBA" id="ARBA00022771"/>
    </source>
</evidence>
<feature type="region of interest" description="Disordered" evidence="6">
    <location>
        <begin position="103"/>
        <end position="126"/>
    </location>
</feature>
<evidence type="ECO:0000259" key="7">
    <source>
        <dbReference type="PROSITE" id="PS50950"/>
    </source>
</evidence>
<dbReference type="GO" id="GO:0043565">
    <property type="term" value="F:sequence-specific DNA binding"/>
    <property type="evidence" value="ECO:0007669"/>
    <property type="project" value="InterPro"/>
</dbReference>
<keyword evidence="2 5" id="KW-0863">Zinc-finger</keyword>
<feature type="domain" description="THAP-type" evidence="7">
    <location>
        <begin position="1"/>
        <end position="79"/>
    </location>
</feature>
<dbReference type="PROSITE" id="PS50950">
    <property type="entry name" value="ZF_THAP"/>
    <property type="match status" value="1"/>
</dbReference>
<accession>A0AAQ4F595</accession>
<keyword evidence="9" id="KW-1185">Reference proteome</keyword>
<keyword evidence="1" id="KW-0479">Metal-binding</keyword>
<evidence type="ECO:0000256" key="6">
    <source>
        <dbReference type="SAM" id="MobiDB-lite"/>
    </source>
</evidence>
<evidence type="ECO:0000256" key="4">
    <source>
        <dbReference type="ARBA" id="ARBA00023125"/>
    </source>
</evidence>
<evidence type="ECO:0000256" key="1">
    <source>
        <dbReference type="ARBA" id="ARBA00022723"/>
    </source>
</evidence>
<keyword evidence="3" id="KW-0862">Zinc</keyword>
<name>A0AAQ4F595_AMBAM</name>
<reference evidence="8 9" key="1">
    <citation type="journal article" date="2023" name="Arcadia Sci">
        <title>De novo assembly of a long-read Amblyomma americanum tick genome.</title>
        <authorList>
            <person name="Chou S."/>
            <person name="Poskanzer K.E."/>
            <person name="Rollins M."/>
            <person name="Thuy-Boun P.S."/>
        </authorList>
    </citation>
    <scope>NUCLEOTIDE SEQUENCE [LARGE SCALE GENOMIC DNA]</scope>
    <source>
        <strain evidence="8">F_SG_1</strain>
        <tissue evidence="8">Salivary glands</tissue>
    </source>
</reference>
<dbReference type="InterPro" id="IPR026516">
    <property type="entry name" value="THAP1/10"/>
</dbReference>
<evidence type="ECO:0000313" key="9">
    <source>
        <dbReference type="Proteomes" id="UP001321473"/>
    </source>
</evidence>
<dbReference type="InterPro" id="IPR006612">
    <property type="entry name" value="THAP_Znf"/>
</dbReference>